<proteinExistence type="predicted"/>
<gene>
    <name evidence="2" type="ORF">BALG_01012</name>
</gene>
<evidence type="ECO:0000313" key="2">
    <source>
        <dbReference type="EMBL" id="EEZ30892.1"/>
    </source>
</evidence>
<reference evidence="2" key="1">
    <citation type="submission" date="2009-01" db="EMBL/GenBank/DDBJ databases">
        <title>The Genome Sequence of Brucella pinnipedialis M292/94/1.</title>
        <authorList>
            <consortium name="The Broad Institute Genome Sequencing Platform"/>
            <person name="Ward D."/>
            <person name="Young S.K."/>
            <person name="Kodira C.D."/>
            <person name="Zeng Q."/>
            <person name="Koehrsen M."/>
            <person name="Alvarado L."/>
            <person name="Berlin A."/>
            <person name="Borenstein D."/>
            <person name="Chen Z."/>
            <person name="Engels R."/>
            <person name="Freedman E."/>
            <person name="Gellesch M."/>
            <person name="Goldberg J."/>
            <person name="Griggs A."/>
            <person name="Gujja S."/>
            <person name="Heiman D."/>
            <person name="Hepburn T."/>
            <person name="Howarth C."/>
            <person name="Jen D."/>
            <person name="Larson L."/>
            <person name="Lewis B."/>
            <person name="Mehta T."/>
            <person name="Park D."/>
            <person name="Pearson M."/>
            <person name="Roberts A."/>
            <person name="Saif S."/>
            <person name="Shea T."/>
            <person name="Shenoy N."/>
            <person name="Sisk P."/>
            <person name="Stolte C."/>
            <person name="Sykes S."/>
            <person name="Walk T."/>
            <person name="White J."/>
            <person name="Yandava C."/>
            <person name="Whatmore A.M."/>
            <person name="Perrett L.L."/>
            <person name="O'Callaghan D."/>
            <person name="Nusbaum C."/>
            <person name="Galagan J."/>
            <person name="Birren B."/>
        </authorList>
    </citation>
    <scope>NUCLEOTIDE SEQUENCE [LARGE SCALE GENOMIC DNA]</scope>
    <source>
        <strain evidence="2">M292/94/1</strain>
    </source>
</reference>
<dbReference type="Proteomes" id="UP000004659">
    <property type="component" value="Unassembled WGS sequence"/>
</dbReference>
<accession>A0A0E1XC81</accession>
<evidence type="ECO:0000256" key="1">
    <source>
        <dbReference type="SAM" id="Phobius"/>
    </source>
</evidence>
<organism evidence="2">
    <name type="scientific">Brucella pinnipedialis M292/94/1</name>
    <dbReference type="NCBI Taxonomy" id="520462"/>
    <lineage>
        <taxon>Bacteria</taxon>
        <taxon>Pseudomonadati</taxon>
        <taxon>Pseudomonadota</taxon>
        <taxon>Alphaproteobacteria</taxon>
        <taxon>Hyphomicrobiales</taxon>
        <taxon>Brucellaceae</taxon>
        <taxon>Brucella/Ochrobactrum group</taxon>
        <taxon>Brucella</taxon>
    </lineage>
</organism>
<sequence length="51" mass="5813">MLQSDYLGQFLFNSGNRAIRKIMMTWVFIIQGVMAIGLAALAIAVILRYHR</sequence>
<dbReference type="AlphaFoldDB" id="A0A0E1XC81"/>
<keyword evidence="1" id="KW-0472">Membrane</keyword>
<dbReference type="HOGENOM" id="CLU_3096389_0_0_5"/>
<protein>
    <submittedName>
        <fullName evidence="2">Uncharacterized protein</fullName>
    </submittedName>
</protein>
<feature type="transmembrane region" description="Helical" evidence="1">
    <location>
        <begin position="23"/>
        <end position="47"/>
    </location>
</feature>
<dbReference type="EMBL" id="EQ999546">
    <property type="protein sequence ID" value="EEZ30892.1"/>
    <property type="molecule type" value="Genomic_DNA"/>
</dbReference>
<keyword evidence="1" id="KW-1133">Transmembrane helix</keyword>
<keyword evidence="1" id="KW-0812">Transmembrane</keyword>
<name>A0A0E1XC81_9HYPH</name>